<dbReference type="PANTHER" id="PTHR42852">
    <property type="entry name" value="THIOL:DISULFIDE INTERCHANGE PROTEIN DSBE"/>
    <property type="match status" value="1"/>
</dbReference>
<evidence type="ECO:0000313" key="6">
    <source>
        <dbReference type="Proteomes" id="UP000236182"/>
    </source>
</evidence>
<dbReference type="PROSITE" id="PS51352">
    <property type="entry name" value="THIOREDOXIN_2"/>
    <property type="match status" value="1"/>
</dbReference>
<feature type="domain" description="Thioredoxin" evidence="4">
    <location>
        <begin position="58"/>
        <end position="199"/>
    </location>
</feature>
<dbReference type="InterPro" id="IPR036249">
    <property type="entry name" value="Thioredoxin-like_sf"/>
</dbReference>
<dbReference type="Pfam" id="PF08534">
    <property type="entry name" value="Redoxin"/>
    <property type="match status" value="1"/>
</dbReference>
<accession>A0A316X4K3</accession>
<dbReference type="InterPro" id="IPR017937">
    <property type="entry name" value="Thioredoxin_CS"/>
</dbReference>
<evidence type="ECO:0000313" key="5">
    <source>
        <dbReference type="EMBL" id="PWN66178.1"/>
    </source>
</evidence>
<proteinExistence type="predicted"/>
<dbReference type="GO" id="GO:0017004">
    <property type="term" value="P:cytochrome complex assembly"/>
    <property type="evidence" value="ECO:0007669"/>
    <property type="project" value="UniProtKB-KW"/>
</dbReference>
<evidence type="ECO:0000256" key="2">
    <source>
        <dbReference type="ARBA" id="ARBA00022748"/>
    </source>
</evidence>
<sequence length="199" mass="22421">MENMKKWFRSNWSTVIFAIAFIILLVSPDAKAWLMRQVASTGLLNSKISESKAKNTSTASSVSYADFTIKDEMGTVTSISSLKGKVVFINFWASWCPPCRAEFPSIQQFYEKYRSNPNIVFLTINLDDDLLLGTSYLKEKGFTVPFLTPGSSIPKEIYDGSLPTTVVLDKKGEIRFHHTGLADYSKGSFYDQIDQLLKE</sequence>
<gene>
    <name evidence="5" type="ORF">C1638_007370</name>
</gene>
<dbReference type="GO" id="GO:0016491">
    <property type="term" value="F:oxidoreductase activity"/>
    <property type="evidence" value="ECO:0007669"/>
    <property type="project" value="InterPro"/>
</dbReference>
<dbReference type="OrthoDB" id="9815205at2"/>
<comment type="caution">
    <text evidence="5">The sequence shown here is derived from an EMBL/GenBank/DDBJ whole genome shotgun (WGS) entry which is preliminary data.</text>
</comment>
<name>A0A316X4K3_9FLAO</name>
<dbReference type="AlphaFoldDB" id="A0A316X4K3"/>
<dbReference type="InterPro" id="IPR013740">
    <property type="entry name" value="Redoxin"/>
</dbReference>
<comment type="subcellular location">
    <subcellularLocation>
        <location evidence="1">Cell envelope</location>
    </subcellularLocation>
</comment>
<keyword evidence="2" id="KW-0201">Cytochrome c-type biogenesis</keyword>
<keyword evidence="6" id="KW-1185">Reference proteome</keyword>
<reference evidence="5" key="1">
    <citation type="submission" date="2018-04" db="EMBL/GenBank/DDBJ databases">
        <title>Draft Genome Sequences of Chryseobacterium lactis NCTC11390T isolated from milk, Chryseobacterium oncorhynchi 701B-08T from rainbow trout, and Chryseobacterium viscerum 687B-08T from diseased fish.</title>
        <authorList>
            <person name="Jeong J.-J."/>
            <person name="Lee Y.J."/>
            <person name="Pathiraja D."/>
            <person name="Park B."/>
            <person name="Choi I.-G."/>
            <person name="Kim K.D."/>
        </authorList>
    </citation>
    <scope>NUCLEOTIDE SEQUENCE [LARGE SCALE GENOMIC DNA]</scope>
    <source>
        <strain evidence="5">701B-08</strain>
    </source>
</reference>
<evidence type="ECO:0000256" key="3">
    <source>
        <dbReference type="ARBA" id="ARBA00023284"/>
    </source>
</evidence>
<evidence type="ECO:0000256" key="1">
    <source>
        <dbReference type="ARBA" id="ARBA00004196"/>
    </source>
</evidence>
<dbReference type="InterPro" id="IPR013766">
    <property type="entry name" value="Thioredoxin_domain"/>
</dbReference>
<dbReference type="GO" id="GO:0030313">
    <property type="term" value="C:cell envelope"/>
    <property type="evidence" value="ECO:0007669"/>
    <property type="project" value="UniProtKB-SubCell"/>
</dbReference>
<evidence type="ECO:0000259" key="4">
    <source>
        <dbReference type="PROSITE" id="PS51352"/>
    </source>
</evidence>
<dbReference type="EMBL" id="PPEI02000002">
    <property type="protein sequence ID" value="PWN66178.1"/>
    <property type="molecule type" value="Genomic_DNA"/>
</dbReference>
<dbReference type="PROSITE" id="PS00194">
    <property type="entry name" value="THIOREDOXIN_1"/>
    <property type="match status" value="1"/>
</dbReference>
<organism evidence="5 6">
    <name type="scientific">Chryseobacterium oncorhynchi</name>
    <dbReference type="NCBI Taxonomy" id="741074"/>
    <lineage>
        <taxon>Bacteria</taxon>
        <taxon>Pseudomonadati</taxon>
        <taxon>Bacteroidota</taxon>
        <taxon>Flavobacteriia</taxon>
        <taxon>Flavobacteriales</taxon>
        <taxon>Weeksellaceae</taxon>
        <taxon>Chryseobacterium group</taxon>
        <taxon>Chryseobacterium</taxon>
    </lineage>
</organism>
<dbReference type="Proteomes" id="UP000236182">
    <property type="component" value="Unassembled WGS sequence"/>
</dbReference>
<dbReference type="CDD" id="cd02966">
    <property type="entry name" value="TlpA_like_family"/>
    <property type="match status" value="1"/>
</dbReference>
<protein>
    <submittedName>
        <fullName evidence="5">TlpA family protein disulfide reductase</fullName>
    </submittedName>
</protein>
<dbReference type="PANTHER" id="PTHR42852:SF17">
    <property type="entry name" value="THIOREDOXIN-LIKE PROTEIN HI_1115"/>
    <property type="match status" value="1"/>
</dbReference>
<dbReference type="InterPro" id="IPR050553">
    <property type="entry name" value="Thioredoxin_ResA/DsbE_sf"/>
</dbReference>
<dbReference type="Gene3D" id="3.40.30.10">
    <property type="entry name" value="Glutaredoxin"/>
    <property type="match status" value="1"/>
</dbReference>
<dbReference type="SUPFAM" id="SSF52833">
    <property type="entry name" value="Thioredoxin-like"/>
    <property type="match status" value="1"/>
</dbReference>
<keyword evidence="3" id="KW-0676">Redox-active center</keyword>